<dbReference type="PANTHER" id="PTHR11113:SF14">
    <property type="entry name" value="N-ACETYLGLUCOSAMINE-6-PHOSPHATE DEACETYLASE"/>
    <property type="match status" value="1"/>
</dbReference>
<evidence type="ECO:0000256" key="2">
    <source>
        <dbReference type="ARBA" id="ARBA00022723"/>
    </source>
</evidence>
<evidence type="ECO:0000256" key="7">
    <source>
        <dbReference type="PIRSR" id="PIRSR038994-2"/>
    </source>
</evidence>
<keyword evidence="3 5" id="KW-0378">Hydrolase</keyword>
<evidence type="ECO:0000256" key="1">
    <source>
        <dbReference type="ARBA" id="ARBA00010716"/>
    </source>
</evidence>
<dbReference type="Pfam" id="PF01979">
    <property type="entry name" value="Amidohydro_1"/>
    <property type="match status" value="1"/>
</dbReference>
<proteinExistence type="inferred from homology"/>
<dbReference type="InterPro" id="IPR006680">
    <property type="entry name" value="Amidohydro-rel"/>
</dbReference>
<evidence type="ECO:0000313" key="10">
    <source>
        <dbReference type="EMBL" id="TWF52804.1"/>
    </source>
</evidence>
<comment type="cofactor">
    <cofactor evidence="8">
        <name>a divalent metal cation</name>
        <dbReference type="ChEBI" id="CHEBI:60240"/>
    </cofactor>
    <text evidence="8">Binds 1 divalent metal cation per subunit.</text>
</comment>
<evidence type="ECO:0000313" key="11">
    <source>
        <dbReference type="Proteomes" id="UP000320653"/>
    </source>
</evidence>
<dbReference type="EMBL" id="VIWP01000004">
    <property type="protein sequence ID" value="TWF52804.1"/>
    <property type="molecule type" value="Genomic_DNA"/>
</dbReference>
<feature type="binding site" evidence="8">
    <location>
        <position position="198"/>
    </location>
    <ligand>
        <name>Zn(2+)</name>
        <dbReference type="ChEBI" id="CHEBI:29105"/>
    </ligand>
</feature>
<evidence type="ECO:0000256" key="6">
    <source>
        <dbReference type="PIRSR" id="PIRSR038994-1"/>
    </source>
</evidence>
<keyword evidence="4 5" id="KW-0119">Carbohydrate metabolism</keyword>
<dbReference type="AlphaFoldDB" id="A0A561QR26"/>
<feature type="binding site" evidence="7">
    <location>
        <position position="143"/>
    </location>
    <ligand>
        <name>substrate</name>
    </ligand>
</feature>
<dbReference type="Proteomes" id="UP000320653">
    <property type="component" value="Unassembled WGS sequence"/>
</dbReference>
<dbReference type="Gene3D" id="2.30.40.10">
    <property type="entry name" value="Urease, subunit C, domain 1"/>
    <property type="match status" value="1"/>
</dbReference>
<feature type="binding site" evidence="7">
    <location>
        <position position="254"/>
    </location>
    <ligand>
        <name>substrate</name>
    </ligand>
</feature>
<comment type="similarity">
    <text evidence="1 5">Belongs to the metallo-dependent hydrolases superfamily. NagA family.</text>
</comment>
<dbReference type="CDD" id="cd00854">
    <property type="entry name" value="NagA"/>
    <property type="match status" value="1"/>
</dbReference>
<evidence type="ECO:0000256" key="8">
    <source>
        <dbReference type="PIRSR" id="PIRSR038994-3"/>
    </source>
</evidence>
<evidence type="ECO:0000256" key="3">
    <source>
        <dbReference type="ARBA" id="ARBA00022801"/>
    </source>
</evidence>
<dbReference type="InterPro" id="IPR011059">
    <property type="entry name" value="Metal-dep_hydrolase_composite"/>
</dbReference>
<dbReference type="SUPFAM" id="SSF51338">
    <property type="entry name" value="Composite domain of metallo-dependent hydrolases"/>
    <property type="match status" value="1"/>
</dbReference>
<feature type="binding site" evidence="8">
    <location>
        <position position="132"/>
    </location>
    <ligand>
        <name>Zn(2+)</name>
        <dbReference type="ChEBI" id="CHEBI:29105"/>
    </ligand>
</feature>
<evidence type="ECO:0000259" key="9">
    <source>
        <dbReference type="Pfam" id="PF01979"/>
    </source>
</evidence>
<reference evidence="10 11" key="1">
    <citation type="submission" date="2019-06" db="EMBL/GenBank/DDBJ databases">
        <title>Sorghum-associated microbial communities from plants grown in Nebraska, USA.</title>
        <authorList>
            <person name="Schachtman D."/>
        </authorList>
    </citation>
    <scope>NUCLEOTIDE SEQUENCE [LARGE SCALE GENOMIC DNA]</scope>
    <source>
        <strain evidence="10 11">1225</strain>
    </source>
</reference>
<comment type="caution">
    <text evidence="10">The sequence shown here is derived from an EMBL/GenBank/DDBJ whole genome shotgun (WGS) entry which is preliminary data.</text>
</comment>
<organism evidence="10 11">
    <name type="scientific">Neorhizobium alkalisoli</name>
    <dbReference type="NCBI Taxonomy" id="528178"/>
    <lineage>
        <taxon>Bacteria</taxon>
        <taxon>Pseudomonadati</taxon>
        <taxon>Pseudomonadota</taxon>
        <taxon>Alphaproteobacteria</taxon>
        <taxon>Hyphomicrobiales</taxon>
        <taxon>Rhizobiaceae</taxon>
        <taxon>Rhizobium/Agrobacterium group</taxon>
        <taxon>Neorhizobium</taxon>
    </lineage>
</organism>
<dbReference type="GO" id="GO:0008448">
    <property type="term" value="F:N-acetylglucosamine-6-phosphate deacetylase activity"/>
    <property type="evidence" value="ECO:0007669"/>
    <property type="project" value="InterPro"/>
</dbReference>
<dbReference type="NCBIfam" id="TIGR00221">
    <property type="entry name" value="nagA"/>
    <property type="match status" value="1"/>
</dbReference>
<dbReference type="GO" id="GO:0046872">
    <property type="term" value="F:metal ion binding"/>
    <property type="evidence" value="ECO:0007669"/>
    <property type="project" value="UniProtKB-KW"/>
</dbReference>
<dbReference type="InterPro" id="IPR032466">
    <property type="entry name" value="Metal_Hydrolase"/>
</dbReference>
<gene>
    <name evidence="10" type="ORF">FHW37_10470</name>
</gene>
<feature type="binding site" evidence="8">
    <location>
        <position position="219"/>
    </location>
    <ligand>
        <name>Zn(2+)</name>
        <dbReference type="ChEBI" id="CHEBI:29105"/>
    </ligand>
</feature>
<dbReference type="PANTHER" id="PTHR11113">
    <property type="entry name" value="N-ACETYLGLUCOSAMINE-6-PHOSPHATE DEACETYLASE"/>
    <property type="match status" value="1"/>
</dbReference>
<feature type="binding site" evidence="7">
    <location>
        <begin position="222"/>
        <end position="223"/>
    </location>
    <ligand>
        <name>substrate</name>
    </ligand>
</feature>
<dbReference type="RefSeq" id="WP_145638198.1">
    <property type="nucleotide sequence ID" value="NZ_VIWP01000004.1"/>
</dbReference>
<feature type="active site" description="Proton donor/acceptor" evidence="6">
    <location>
        <position position="278"/>
    </location>
</feature>
<protein>
    <submittedName>
        <fullName evidence="10">N-acetylglucosamine 6-phosphate deacetylase</fullName>
    </submittedName>
</protein>
<dbReference type="OrthoDB" id="9776488at2"/>
<keyword evidence="2 8" id="KW-0479">Metal-binding</keyword>
<feature type="domain" description="Amidohydrolase-related" evidence="9">
    <location>
        <begin position="55"/>
        <end position="384"/>
    </location>
</feature>
<dbReference type="GO" id="GO:0006046">
    <property type="term" value="P:N-acetylglucosamine catabolic process"/>
    <property type="evidence" value="ECO:0007669"/>
    <property type="project" value="TreeGrafter"/>
</dbReference>
<dbReference type="InterPro" id="IPR003764">
    <property type="entry name" value="GlcNAc_6-P_deAcase"/>
</dbReference>
<name>A0A561QR26_9HYPH</name>
<evidence type="ECO:0000256" key="4">
    <source>
        <dbReference type="ARBA" id="ARBA00023277"/>
    </source>
</evidence>
<dbReference type="PIRSF" id="PIRSF038994">
    <property type="entry name" value="NagA"/>
    <property type="match status" value="1"/>
</dbReference>
<accession>A0A561QR26</accession>
<feature type="binding site" evidence="7">
    <location>
        <begin position="311"/>
        <end position="313"/>
    </location>
    <ligand>
        <name>substrate</name>
    </ligand>
</feature>
<keyword evidence="11" id="KW-1185">Reference proteome</keyword>
<evidence type="ECO:0000256" key="5">
    <source>
        <dbReference type="PIRNR" id="PIRNR038994"/>
    </source>
</evidence>
<sequence>MTMRKAIVGAQIFDGTFWHDDAALLIEAGKIISIEPASGVPDSIEIVEAGNGSLLVPGFIDLQVNGGGGVLLNEEPTVEGITQICAAHAKFGTTALLPTLITDTPEITAATVEAGKRAAEAHVPGFLGLHLEGPHLSVARKGAHDPKLIRPMEESDIELILSCRGRMDVLLTTIAPENVTPEQVSRLAEAGFIVSLGHTEASYATAATYAAAGARTATHLFNAMSQLGNREPGLVGAALDLGSLYAGLISDGIHVHPAAMAAAIRAKQGPGKIFIVTDAMSPIGTDMTSFTLNGREILRRDGRLTLADGTLAGADIDMVASVRFAHERLGLPLDDVLRMASAHPAEAARVDDRKGALKAGFDADFVLLTTDLQMKSTWIGGNRVFQA</sequence>
<dbReference type="Gene3D" id="3.20.20.140">
    <property type="entry name" value="Metal-dependent hydrolases"/>
    <property type="match status" value="1"/>
</dbReference>
<dbReference type="SUPFAM" id="SSF51556">
    <property type="entry name" value="Metallo-dependent hydrolases"/>
    <property type="match status" value="1"/>
</dbReference>
<feature type="binding site" evidence="7">
    <location>
        <position position="230"/>
    </location>
    <ligand>
        <name>substrate</name>
    </ligand>
</feature>